<reference evidence="1 2" key="1">
    <citation type="submission" date="2021-06" db="EMBL/GenBank/DDBJ databases">
        <authorList>
            <person name="Palmer J.M."/>
        </authorList>
    </citation>
    <scope>NUCLEOTIDE SEQUENCE [LARGE SCALE GENOMIC DNA]</scope>
    <source>
        <strain evidence="2">if_2019</strain>
        <tissue evidence="1">Muscle</tissue>
    </source>
</reference>
<evidence type="ECO:0000313" key="1">
    <source>
        <dbReference type="EMBL" id="MEQ2233604.1"/>
    </source>
</evidence>
<sequence length="134" mass="15406">MSMVLTSPNRQMHGHANKTGCLLKKTGMSWFIERSHFYYSRTMYEHLYHFVITEGQMSSTHTITLTHMAVIPECLHTTHPADMVEISQLLCKAETRMLSLMSKSYMADRLDSYRCFVNVGRKSTAFGPKISPRP</sequence>
<protein>
    <submittedName>
        <fullName evidence="1">Uncharacterized protein</fullName>
    </submittedName>
</protein>
<name>A0ABV0TLB1_9TELE</name>
<evidence type="ECO:0000313" key="2">
    <source>
        <dbReference type="Proteomes" id="UP001482620"/>
    </source>
</evidence>
<keyword evidence="2" id="KW-1185">Reference proteome</keyword>
<dbReference type="Proteomes" id="UP001482620">
    <property type="component" value="Unassembled WGS sequence"/>
</dbReference>
<organism evidence="1 2">
    <name type="scientific">Ilyodon furcidens</name>
    <name type="common">goldbreast splitfin</name>
    <dbReference type="NCBI Taxonomy" id="33524"/>
    <lineage>
        <taxon>Eukaryota</taxon>
        <taxon>Metazoa</taxon>
        <taxon>Chordata</taxon>
        <taxon>Craniata</taxon>
        <taxon>Vertebrata</taxon>
        <taxon>Euteleostomi</taxon>
        <taxon>Actinopterygii</taxon>
        <taxon>Neopterygii</taxon>
        <taxon>Teleostei</taxon>
        <taxon>Neoteleostei</taxon>
        <taxon>Acanthomorphata</taxon>
        <taxon>Ovalentaria</taxon>
        <taxon>Atherinomorphae</taxon>
        <taxon>Cyprinodontiformes</taxon>
        <taxon>Goodeidae</taxon>
        <taxon>Ilyodon</taxon>
    </lineage>
</organism>
<proteinExistence type="predicted"/>
<dbReference type="EMBL" id="JAHRIQ010037469">
    <property type="protein sequence ID" value="MEQ2233604.1"/>
    <property type="molecule type" value="Genomic_DNA"/>
</dbReference>
<gene>
    <name evidence="1" type="ORF">ILYODFUR_023592</name>
</gene>
<accession>A0ABV0TLB1</accession>
<comment type="caution">
    <text evidence="1">The sequence shown here is derived from an EMBL/GenBank/DDBJ whole genome shotgun (WGS) entry which is preliminary data.</text>
</comment>